<gene>
    <name evidence="1" type="ORF">D5086_027000</name>
</gene>
<organism evidence="1 2">
    <name type="scientific">Populus alba</name>
    <name type="common">White poplar</name>
    <dbReference type="NCBI Taxonomy" id="43335"/>
    <lineage>
        <taxon>Eukaryota</taxon>
        <taxon>Viridiplantae</taxon>
        <taxon>Streptophyta</taxon>
        <taxon>Embryophyta</taxon>
        <taxon>Tracheophyta</taxon>
        <taxon>Spermatophyta</taxon>
        <taxon>Magnoliopsida</taxon>
        <taxon>eudicotyledons</taxon>
        <taxon>Gunneridae</taxon>
        <taxon>Pentapetalae</taxon>
        <taxon>rosids</taxon>
        <taxon>fabids</taxon>
        <taxon>Malpighiales</taxon>
        <taxon>Salicaceae</taxon>
        <taxon>Saliceae</taxon>
        <taxon>Populus</taxon>
    </lineage>
</organism>
<sequence>MVQLFLREEPKRKEDVREEDSERAKRMIRLLKELESVIWSLITRSEARLWLYNTISCITSLTPYQKREVFVSLLRKTSKKALASQLWQLIFQKRPHEAGTLLAERSYGLISEIVNFVNIKSTGLRHKKGAKALSQFAFVHRNICWDELEWKGKHGQSPAVVATKPHYFLELDILRTVENFLENVPDFWTSREFADSLRDGDIFFVETKFFVDFFVGLMYEEDSRDVWEVINEFLMEESFSVLCQHLLITLEEQEFCSFLESLCKYLNRRMEPNDFGDSSCLLEFVLSKFSGYESIDQLLLLNAVIYRGRQLLKLLHDEESQEEQAKINDIVSNICSISSSTNSFVPILNECLKMRTTGGIKILGLQSWAFHYALSEKCQSAEAWESLFSNNGISFRKSDRFALLHGDELLEENDSEMDDRASTKRKSRKKKKSKKKRKRNSDDDDSYDHGLLDLDTSNSKLGLQARDGSWLLSTDGFSASWTNADLPEHLSKFCFSTWMKWAFAKRGLAARLSYRVKSLPEKHSSAISNAARRWVSNKPNLDQSTELLATAGAFFAWQASSNAPNSNSLKTNELQVELGWRADHLKGRNLKSSQYELKADHIELLVGSIIH</sequence>
<keyword evidence="2" id="KW-1185">Reference proteome</keyword>
<proteinExistence type="predicted"/>
<dbReference type="Proteomes" id="UP000309997">
    <property type="component" value="Unassembled WGS sequence"/>
</dbReference>
<dbReference type="EMBL" id="RCHU02000014">
    <property type="protein sequence ID" value="KAL3573096.1"/>
    <property type="molecule type" value="Genomic_DNA"/>
</dbReference>
<protein>
    <submittedName>
        <fullName evidence="1">Uncharacterized protein</fullName>
    </submittedName>
</protein>
<evidence type="ECO:0000313" key="1">
    <source>
        <dbReference type="EMBL" id="KAL3573096.1"/>
    </source>
</evidence>
<name>A0ACC4B451_POPAL</name>
<reference evidence="1 2" key="1">
    <citation type="journal article" date="2024" name="Plant Biotechnol. J.">
        <title>Genome and CRISPR/Cas9 system of a widespread forest tree (Populus alba) in the world.</title>
        <authorList>
            <person name="Liu Y.J."/>
            <person name="Jiang P.F."/>
            <person name="Han X.M."/>
            <person name="Li X.Y."/>
            <person name="Wang H.M."/>
            <person name="Wang Y.J."/>
            <person name="Wang X.X."/>
            <person name="Zeng Q.Y."/>
        </authorList>
    </citation>
    <scope>NUCLEOTIDE SEQUENCE [LARGE SCALE GENOMIC DNA]</scope>
    <source>
        <strain evidence="2">cv. PAL-ZL1</strain>
    </source>
</reference>
<evidence type="ECO:0000313" key="2">
    <source>
        <dbReference type="Proteomes" id="UP000309997"/>
    </source>
</evidence>
<accession>A0ACC4B451</accession>
<comment type="caution">
    <text evidence="1">The sequence shown here is derived from an EMBL/GenBank/DDBJ whole genome shotgun (WGS) entry which is preliminary data.</text>
</comment>